<dbReference type="EMBL" id="MFPV01000041">
    <property type="protein sequence ID" value="OGH61481.1"/>
    <property type="molecule type" value="Genomic_DNA"/>
</dbReference>
<feature type="transmembrane region" description="Helical" evidence="2">
    <location>
        <begin position="65"/>
        <end position="83"/>
    </location>
</feature>
<name>A0A1F6LQ10_9BACT</name>
<evidence type="ECO:0000313" key="3">
    <source>
        <dbReference type="EMBL" id="OGH61481.1"/>
    </source>
</evidence>
<feature type="transmembrane region" description="Helical" evidence="2">
    <location>
        <begin position="180"/>
        <end position="200"/>
    </location>
</feature>
<gene>
    <name evidence="3" type="ORF">A2848_01910</name>
</gene>
<proteinExistence type="predicted"/>
<evidence type="ECO:0000256" key="1">
    <source>
        <dbReference type="SAM" id="MobiDB-lite"/>
    </source>
</evidence>
<dbReference type="Proteomes" id="UP000176329">
    <property type="component" value="Unassembled WGS sequence"/>
</dbReference>
<evidence type="ECO:0000256" key="2">
    <source>
        <dbReference type="SAM" id="Phobius"/>
    </source>
</evidence>
<organism evidence="3 4">
    <name type="scientific">Candidatus Magasanikbacteria bacterium RIFCSPHIGHO2_01_FULL_50_8</name>
    <dbReference type="NCBI Taxonomy" id="1798674"/>
    <lineage>
        <taxon>Bacteria</taxon>
        <taxon>Candidatus Magasanikiibacteriota</taxon>
    </lineage>
</organism>
<evidence type="ECO:0000313" key="4">
    <source>
        <dbReference type="Proteomes" id="UP000176329"/>
    </source>
</evidence>
<sequence>MNMRTELLMLICCLYGFMTAVTVFSIAAIRRGHSVYRISGSLGAVGMALNYVAMLEEGAHPAGRVMIWMLIGVAVLVLWLGLVKTPTERATRPSVDPYQTRPIVLLLGIMLLIPSLAFAGGSSDSGPSCGGSSYSSSSSDPGCGSPSPSSTSDGNMDCGGEYHAEPVEEPMCGKAKHSNLTLVIAIFMAVVLTLLVARSWKSGPPPNQPPKV</sequence>
<feature type="transmembrane region" description="Helical" evidence="2">
    <location>
        <begin position="103"/>
        <end position="121"/>
    </location>
</feature>
<keyword evidence="2" id="KW-1133">Transmembrane helix</keyword>
<protein>
    <submittedName>
        <fullName evidence="3">Uncharacterized protein</fullName>
    </submittedName>
</protein>
<keyword evidence="2" id="KW-0472">Membrane</keyword>
<feature type="transmembrane region" description="Helical" evidence="2">
    <location>
        <begin position="7"/>
        <end position="29"/>
    </location>
</feature>
<comment type="caution">
    <text evidence="3">The sequence shown here is derived from an EMBL/GenBank/DDBJ whole genome shotgun (WGS) entry which is preliminary data.</text>
</comment>
<feature type="region of interest" description="Disordered" evidence="1">
    <location>
        <begin position="129"/>
        <end position="162"/>
    </location>
</feature>
<dbReference type="AlphaFoldDB" id="A0A1F6LQ10"/>
<keyword evidence="2" id="KW-0812">Transmembrane</keyword>
<accession>A0A1F6LQ10</accession>
<feature type="compositionally biased region" description="Low complexity" evidence="1">
    <location>
        <begin position="129"/>
        <end position="154"/>
    </location>
</feature>
<reference evidence="3 4" key="1">
    <citation type="journal article" date="2016" name="Nat. Commun.">
        <title>Thousands of microbial genomes shed light on interconnected biogeochemical processes in an aquifer system.</title>
        <authorList>
            <person name="Anantharaman K."/>
            <person name="Brown C.T."/>
            <person name="Hug L.A."/>
            <person name="Sharon I."/>
            <person name="Castelle C.J."/>
            <person name="Probst A.J."/>
            <person name="Thomas B.C."/>
            <person name="Singh A."/>
            <person name="Wilkins M.J."/>
            <person name="Karaoz U."/>
            <person name="Brodie E.L."/>
            <person name="Williams K.H."/>
            <person name="Hubbard S.S."/>
            <person name="Banfield J.F."/>
        </authorList>
    </citation>
    <scope>NUCLEOTIDE SEQUENCE [LARGE SCALE GENOMIC DNA]</scope>
</reference>